<dbReference type="InterPro" id="IPR050832">
    <property type="entry name" value="Bact_Acetyltransf"/>
</dbReference>
<gene>
    <name evidence="4" type="ORF">GCM10010102_01360</name>
</gene>
<protein>
    <submittedName>
        <fullName evidence="4">N-acetyltransferase</fullName>
    </submittedName>
</protein>
<evidence type="ECO:0000256" key="2">
    <source>
        <dbReference type="ARBA" id="ARBA00023315"/>
    </source>
</evidence>
<evidence type="ECO:0000313" key="4">
    <source>
        <dbReference type="EMBL" id="GGM09234.1"/>
    </source>
</evidence>
<dbReference type="GO" id="GO:0016747">
    <property type="term" value="F:acyltransferase activity, transferring groups other than amino-acyl groups"/>
    <property type="evidence" value="ECO:0007669"/>
    <property type="project" value="InterPro"/>
</dbReference>
<feature type="domain" description="N-acetyltransferase" evidence="3">
    <location>
        <begin position="3"/>
        <end position="153"/>
    </location>
</feature>
<keyword evidence="2" id="KW-0012">Acyltransferase</keyword>
<dbReference type="CDD" id="cd04301">
    <property type="entry name" value="NAT_SF"/>
    <property type="match status" value="1"/>
</dbReference>
<dbReference type="Proteomes" id="UP000655589">
    <property type="component" value="Unassembled WGS sequence"/>
</dbReference>
<dbReference type="PANTHER" id="PTHR43877">
    <property type="entry name" value="AMINOALKYLPHOSPHONATE N-ACETYLTRANSFERASE-RELATED-RELATED"/>
    <property type="match status" value="1"/>
</dbReference>
<dbReference type="Gene3D" id="3.40.630.30">
    <property type="match status" value="1"/>
</dbReference>
<dbReference type="SUPFAM" id="SSF55729">
    <property type="entry name" value="Acyl-CoA N-acyltransferases (Nat)"/>
    <property type="match status" value="1"/>
</dbReference>
<evidence type="ECO:0000259" key="3">
    <source>
        <dbReference type="PROSITE" id="PS51186"/>
    </source>
</evidence>
<reference evidence="4" key="2">
    <citation type="submission" date="2020-09" db="EMBL/GenBank/DDBJ databases">
        <authorList>
            <person name="Sun Q."/>
            <person name="Ohkuma M."/>
        </authorList>
    </citation>
    <scope>NUCLEOTIDE SEQUENCE</scope>
    <source>
        <strain evidence="4">JCM 3051</strain>
    </source>
</reference>
<organism evidence="4 5">
    <name type="scientific">Promicromonospora citrea</name>
    <dbReference type="NCBI Taxonomy" id="43677"/>
    <lineage>
        <taxon>Bacteria</taxon>
        <taxon>Bacillati</taxon>
        <taxon>Actinomycetota</taxon>
        <taxon>Actinomycetes</taxon>
        <taxon>Micrococcales</taxon>
        <taxon>Promicromonosporaceae</taxon>
        <taxon>Promicromonospora</taxon>
    </lineage>
</organism>
<dbReference type="InterPro" id="IPR000182">
    <property type="entry name" value="GNAT_dom"/>
</dbReference>
<dbReference type="RefSeq" id="WP_171106647.1">
    <property type="nucleotide sequence ID" value="NZ_BMPT01000001.1"/>
</dbReference>
<keyword evidence="1 4" id="KW-0808">Transferase</keyword>
<sequence>MAFTVRPYSPADERSWLRCRVLAFLDTQYHDDVKQHRTSFTQPAVTLVAVIDDEDVVGLIDIEIDGPAATIDTVAVHPDHARRGIGTALLAAALPDAVAAGATTVDAWTREDPAANAWYTASGFVESERYLHVYKEHDEPTAGFATPVGLSAPVTAFMHAGISSETELRARFRRVHVCRRYVRRLTAATPR</sequence>
<dbReference type="PROSITE" id="PS51186">
    <property type="entry name" value="GNAT"/>
    <property type="match status" value="1"/>
</dbReference>
<dbReference type="AlphaFoldDB" id="A0A8H9GCH2"/>
<dbReference type="InterPro" id="IPR016181">
    <property type="entry name" value="Acyl_CoA_acyltransferase"/>
</dbReference>
<evidence type="ECO:0000256" key="1">
    <source>
        <dbReference type="ARBA" id="ARBA00022679"/>
    </source>
</evidence>
<accession>A0A8H9GCH2</accession>
<name>A0A8H9GCH2_9MICO</name>
<comment type="caution">
    <text evidence="4">The sequence shown here is derived from an EMBL/GenBank/DDBJ whole genome shotgun (WGS) entry which is preliminary data.</text>
</comment>
<proteinExistence type="predicted"/>
<keyword evidence="5" id="KW-1185">Reference proteome</keyword>
<evidence type="ECO:0000313" key="5">
    <source>
        <dbReference type="Proteomes" id="UP000655589"/>
    </source>
</evidence>
<dbReference type="EMBL" id="BMPT01000001">
    <property type="protein sequence ID" value="GGM09234.1"/>
    <property type="molecule type" value="Genomic_DNA"/>
</dbReference>
<reference evidence="4" key="1">
    <citation type="journal article" date="2014" name="Int. J. Syst. Evol. Microbiol.">
        <title>Complete genome sequence of Corynebacterium casei LMG S-19264T (=DSM 44701T), isolated from a smear-ripened cheese.</title>
        <authorList>
            <consortium name="US DOE Joint Genome Institute (JGI-PGF)"/>
            <person name="Walter F."/>
            <person name="Albersmeier A."/>
            <person name="Kalinowski J."/>
            <person name="Ruckert C."/>
        </authorList>
    </citation>
    <scope>NUCLEOTIDE SEQUENCE</scope>
    <source>
        <strain evidence="4">JCM 3051</strain>
    </source>
</reference>
<dbReference type="Pfam" id="PF00583">
    <property type="entry name" value="Acetyltransf_1"/>
    <property type="match status" value="1"/>
</dbReference>